<dbReference type="EMBL" id="QBIY01013255">
    <property type="protein sequence ID" value="RXN09685.1"/>
    <property type="molecule type" value="Genomic_DNA"/>
</dbReference>
<dbReference type="Proteomes" id="UP000290572">
    <property type="component" value="Unassembled WGS sequence"/>
</dbReference>
<dbReference type="PANTHER" id="PTHR37984:SF5">
    <property type="entry name" value="PROTEIN NYNRIN-LIKE"/>
    <property type="match status" value="1"/>
</dbReference>
<dbReference type="InterPro" id="IPR041373">
    <property type="entry name" value="RT_RNaseH"/>
</dbReference>
<evidence type="ECO:0000259" key="8">
    <source>
        <dbReference type="Pfam" id="PF17917"/>
    </source>
</evidence>
<dbReference type="PANTHER" id="PTHR37984">
    <property type="entry name" value="PROTEIN CBG26694"/>
    <property type="match status" value="1"/>
</dbReference>
<proteinExistence type="predicted"/>
<evidence type="ECO:0000256" key="3">
    <source>
        <dbReference type="ARBA" id="ARBA00022722"/>
    </source>
</evidence>
<protein>
    <submittedName>
        <fullName evidence="9">Interleukin-1 receptor accessory-like 1-A isoform X3</fullName>
    </submittedName>
</protein>
<evidence type="ECO:0000256" key="2">
    <source>
        <dbReference type="ARBA" id="ARBA00022695"/>
    </source>
</evidence>
<evidence type="ECO:0000313" key="10">
    <source>
        <dbReference type="Proteomes" id="UP000290572"/>
    </source>
</evidence>
<keyword evidence="2" id="KW-0548">Nucleotidyltransferase</keyword>
<dbReference type="CDD" id="cd09274">
    <property type="entry name" value="RNase_HI_RT_Ty3"/>
    <property type="match status" value="1"/>
</dbReference>
<name>A0A498LWF8_LABRO</name>
<accession>A0A498LWF8</accession>
<keyword evidence="3" id="KW-0540">Nuclease</keyword>
<evidence type="ECO:0000256" key="5">
    <source>
        <dbReference type="ARBA" id="ARBA00022801"/>
    </source>
</evidence>
<dbReference type="InterPro" id="IPR043502">
    <property type="entry name" value="DNA/RNA_pol_sf"/>
</dbReference>
<feature type="domain" description="Reverse transcriptase RNase H-like" evidence="8">
    <location>
        <begin position="161"/>
        <end position="250"/>
    </location>
</feature>
<gene>
    <name evidence="9" type="ORF">ROHU_031352</name>
</gene>
<dbReference type="AlphaFoldDB" id="A0A498LWF8"/>
<reference evidence="9 10" key="1">
    <citation type="submission" date="2018-03" db="EMBL/GenBank/DDBJ databases">
        <title>Draft genome sequence of Rohu Carp (Labeo rohita).</title>
        <authorList>
            <person name="Das P."/>
            <person name="Kushwaha B."/>
            <person name="Joshi C.G."/>
            <person name="Kumar D."/>
            <person name="Nagpure N.S."/>
            <person name="Sahoo L."/>
            <person name="Das S.P."/>
            <person name="Bit A."/>
            <person name="Patnaik S."/>
            <person name="Meher P.K."/>
            <person name="Jayasankar P."/>
            <person name="Koringa P.G."/>
            <person name="Patel N.V."/>
            <person name="Hinsu A.T."/>
            <person name="Kumar R."/>
            <person name="Pandey M."/>
            <person name="Agarwal S."/>
            <person name="Srivastava S."/>
            <person name="Singh M."/>
            <person name="Iquebal M.A."/>
            <person name="Jaiswal S."/>
            <person name="Angadi U.B."/>
            <person name="Kumar N."/>
            <person name="Raza M."/>
            <person name="Shah T.M."/>
            <person name="Rai A."/>
            <person name="Jena J.K."/>
        </authorList>
    </citation>
    <scope>NUCLEOTIDE SEQUENCE [LARGE SCALE GENOMIC DNA]</scope>
    <source>
        <strain evidence="9">DASCIFA01</strain>
        <tissue evidence="9">Testis</tissue>
    </source>
</reference>
<feature type="compositionally biased region" description="Polar residues" evidence="7">
    <location>
        <begin position="328"/>
        <end position="340"/>
    </location>
</feature>
<dbReference type="GO" id="GO:0004519">
    <property type="term" value="F:endonuclease activity"/>
    <property type="evidence" value="ECO:0007669"/>
    <property type="project" value="UniProtKB-KW"/>
</dbReference>
<dbReference type="InterPro" id="IPR050951">
    <property type="entry name" value="Retrovirus_Pol_polyprotein"/>
</dbReference>
<dbReference type="STRING" id="84645.A0A498LWF8"/>
<dbReference type="GO" id="GO:0003964">
    <property type="term" value="F:RNA-directed DNA polymerase activity"/>
    <property type="evidence" value="ECO:0007669"/>
    <property type="project" value="UniProtKB-KW"/>
</dbReference>
<dbReference type="GO" id="GO:0016787">
    <property type="term" value="F:hydrolase activity"/>
    <property type="evidence" value="ECO:0007669"/>
    <property type="project" value="UniProtKB-KW"/>
</dbReference>
<keyword evidence="9" id="KW-0675">Receptor</keyword>
<keyword evidence="1" id="KW-0808">Transferase</keyword>
<feature type="region of interest" description="Disordered" evidence="7">
    <location>
        <begin position="316"/>
        <end position="340"/>
    </location>
</feature>
<evidence type="ECO:0000256" key="4">
    <source>
        <dbReference type="ARBA" id="ARBA00022759"/>
    </source>
</evidence>
<evidence type="ECO:0000256" key="7">
    <source>
        <dbReference type="SAM" id="MobiDB-lite"/>
    </source>
</evidence>
<keyword evidence="6" id="KW-0695">RNA-directed DNA polymerase</keyword>
<evidence type="ECO:0000256" key="1">
    <source>
        <dbReference type="ARBA" id="ARBA00022679"/>
    </source>
</evidence>
<keyword evidence="4" id="KW-0255">Endonuclease</keyword>
<dbReference type="SUPFAM" id="SSF56672">
    <property type="entry name" value="DNA/RNA polymerases"/>
    <property type="match status" value="1"/>
</dbReference>
<evidence type="ECO:0000256" key="6">
    <source>
        <dbReference type="ARBA" id="ARBA00022918"/>
    </source>
</evidence>
<organism evidence="9 10">
    <name type="scientific">Labeo rohita</name>
    <name type="common">Indian major carp</name>
    <name type="synonym">Cyprinus rohita</name>
    <dbReference type="NCBI Taxonomy" id="84645"/>
    <lineage>
        <taxon>Eukaryota</taxon>
        <taxon>Metazoa</taxon>
        <taxon>Chordata</taxon>
        <taxon>Craniata</taxon>
        <taxon>Vertebrata</taxon>
        <taxon>Euteleostomi</taxon>
        <taxon>Actinopterygii</taxon>
        <taxon>Neopterygii</taxon>
        <taxon>Teleostei</taxon>
        <taxon>Ostariophysi</taxon>
        <taxon>Cypriniformes</taxon>
        <taxon>Cyprinidae</taxon>
        <taxon>Labeoninae</taxon>
        <taxon>Labeonini</taxon>
        <taxon>Labeo</taxon>
    </lineage>
</organism>
<comment type="caution">
    <text evidence="9">The sequence shown here is derived from an EMBL/GenBank/DDBJ whole genome shotgun (WGS) entry which is preliminary data.</text>
</comment>
<sequence length="340" mass="38606">MWDSRWVPFKVMNPTDQVIVLKKNTKIVDVFTCVAVEELSTPEPLQSNVQCAASPVSHVRSSDERANVLGKLGLQDLNLEACEVSDEWKDRLLNLLEKYESTFSRGKMNCGEATDFVHKIHLVDEKPFRLPYRRVAPCHYEKLRTVLNEMELKGIIRKSQRAVLSQVPPGEKIARPVAFASKTLSKSQMNYPAHRLEFLALKWAICDKFSHWLKGRHFTAWSDNNPLTYILTKPRLDACEQRWVAKLAAYDFDLKYVPGTKNFVADTLSRELFVKSCVSHRLLKEPYVSLLDEVNGVVTGTVQDAFRVSNHCQNMQANSEGKTESQDDVNNSSPGSFDAA</sequence>
<evidence type="ECO:0000313" key="9">
    <source>
        <dbReference type="EMBL" id="RXN09685.1"/>
    </source>
</evidence>
<keyword evidence="10" id="KW-1185">Reference proteome</keyword>
<dbReference type="Pfam" id="PF17917">
    <property type="entry name" value="RT_RNaseH"/>
    <property type="match status" value="1"/>
</dbReference>
<keyword evidence="5" id="KW-0378">Hydrolase</keyword>